<keyword evidence="1" id="KW-0611">Plant defense</keyword>
<dbReference type="Pfam" id="PF23286">
    <property type="entry name" value="LRR_13"/>
    <property type="match status" value="1"/>
</dbReference>
<dbReference type="InterPro" id="IPR058546">
    <property type="entry name" value="RPS4B/Roq1-like_LRR"/>
</dbReference>
<sequence length="392" mass="45215">MTPDFGGLPNLQKLLLYQCPLIEEIHPSIGHLERLVFLLVAGCDSYKKHPSIAAIKKLEILSLSKCSHLSKGRKEVASYRKYIKSLFVTYTGLQFISSGLRKLVLSNCHLGDEDIDWDAWDLPNLQELDLSWNKFSRLSFSSLRFRELKWLDVSLCNNLVELLELPSNIAVLRADYCYSLETVGDVSNCKWLWKVSLMGKNELGTSGDQKLIDSMSQGNAIKHHFMSLALEHQIRKMSTSSQVSRSKFILQLPQNWHSKYSGFLIHTVIDYQEPYVTISIKQEIDDDDECNYRNESFPHPPPPPTYIGYVSFSSLRQATWLNSGCNMISFYTQGMFEVKLVAWKSEGDHQLRTNNDEASDWSEFWDEEHEDRKTFIVQHDSKSTINILWRPC</sequence>
<dbReference type="Gene3D" id="3.80.10.10">
    <property type="entry name" value="Ribonuclease Inhibitor"/>
    <property type="match status" value="2"/>
</dbReference>
<dbReference type="PANTHER" id="PTHR16083">
    <property type="entry name" value="LEUCINE RICH REPEAT CONTAINING PROTEIN"/>
    <property type="match status" value="1"/>
</dbReference>
<dbReference type="OrthoDB" id="1394818at2759"/>
<accession>A0A5N6LQH4</accession>
<organism evidence="3 4">
    <name type="scientific">Mikania micrantha</name>
    <name type="common">bitter vine</name>
    <dbReference type="NCBI Taxonomy" id="192012"/>
    <lineage>
        <taxon>Eukaryota</taxon>
        <taxon>Viridiplantae</taxon>
        <taxon>Streptophyta</taxon>
        <taxon>Embryophyta</taxon>
        <taxon>Tracheophyta</taxon>
        <taxon>Spermatophyta</taxon>
        <taxon>Magnoliopsida</taxon>
        <taxon>eudicotyledons</taxon>
        <taxon>Gunneridae</taxon>
        <taxon>Pentapetalae</taxon>
        <taxon>asterids</taxon>
        <taxon>campanulids</taxon>
        <taxon>Asterales</taxon>
        <taxon>Asteraceae</taxon>
        <taxon>Asteroideae</taxon>
        <taxon>Heliantheae alliance</taxon>
        <taxon>Eupatorieae</taxon>
        <taxon>Mikania</taxon>
    </lineage>
</organism>
<dbReference type="Proteomes" id="UP000326396">
    <property type="component" value="Linkage Group LG9"/>
</dbReference>
<comment type="caution">
    <text evidence="3">The sequence shown here is derived from an EMBL/GenBank/DDBJ whole genome shotgun (WGS) entry which is preliminary data.</text>
</comment>
<dbReference type="InterPro" id="IPR032675">
    <property type="entry name" value="LRR_dom_sf"/>
</dbReference>
<proteinExistence type="predicted"/>
<keyword evidence="4" id="KW-1185">Reference proteome</keyword>
<dbReference type="EMBL" id="SZYD01000019">
    <property type="protein sequence ID" value="KAD2393648.1"/>
    <property type="molecule type" value="Genomic_DNA"/>
</dbReference>
<evidence type="ECO:0000256" key="1">
    <source>
        <dbReference type="ARBA" id="ARBA00022821"/>
    </source>
</evidence>
<dbReference type="AlphaFoldDB" id="A0A5N6LQH4"/>
<dbReference type="SUPFAM" id="SSF52058">
    <property type="entry name" value="L domain-like"/>
    <property type="match status" value="1"/>
</dbReference>
<dbReference type="PANTHER" id="PTHR16083:SF69">
    <property type="entry name" value="LEUCINE-RICH REPEAT DOMAIN SUPERFAMILY"/>
    <property type="match status" value="1"/>
</dbReference>
<dbReference type="InterPro" id="IPR001611">
    <property type="entry name" value="Leu-rich_rpt"/>
</dbReference>
<evidence type="ECO:0000259" key="2">
    <source>
        <dbReference type="Pfam" id="PF23286"/>
    </source>
</evidence>
<gene>
    <name evidence="3" type="ORF">E3N88_40625</name>
</gene>
<dbReference type="PROSITE" id="PS51450">
    <property type="entry name" value="LRR"/>
    <property type="match status" value="1"/>
</dbReference>
<protein>
    <recommendedName>
        <fullName evidence="2">Disease resistance protein RPS4B/Roq1-like leucine-rich repeats domain-containing protein</fullName>
    </recommendedName>
</protein>
<evidence type="ECO:0000313" key="3">
    <source>
        <dbReference type="EMBL" id="KAD2393648.1"/>
    </source>
</evidence>
<name>A0A5N6LQH4_9ASTR</name>
<reference evidence="3 4" key="1">
    <citation type="submission" date="2019-05" db="EMBL/GenBank/DDBJ databases">
        <title>Mikania micrantha, genome provides insights into the molecular mechanism of rapid growth.</title>
        <authorList>
            <person name="Liu B."/>
        </authorList>
    </citation>
    <scope>NUCLEOTIDE SEQUENCE [LARGE SCALE GENOMIC DNA]</scope>
    <source>
        <strain evidence="3">NLD-2019</strain>
        <tissue evidence="3">Leaf</tissue>
    </source>
</reference>
<evidence type="ECO:0000313" key="4">
    <source>
        <dbReference type="Proteomes" id="UP000326396"/>
    </source>
</evidence>
<feature type="domain" description="Disease resistance protein RPS4B/Roq1-like leucine-rich repeats" evidence="2">
    <location>
        <begin position="21"/>
        <end position="187"/>
    </location>
</feature>